<dbReference type="Pfam" id="PF00117">
    <property type="entry name" value="GATase"/>
    <property type="match status" value="1"/>
</dbReference>
<keyword evidence="1" id="KW-0315">Glutamine amidotransferase</keyword>
<dbReference type="InterPro" id="IPR006221">
    <property type="entry name" value="TrpG/PapA_dom"/>
</dbReference>
<dbReference type="OrthoDB" id="9786812at2"/>
<protein>
    <submittedName>
        <fullName evidence="3">Para-aminobenzoate synthase, amidotransferase component</fullName>
        <ecNumber evidence="3">2.6.1.85</ecNumber>
        <ecNumber evidence="3">4.1.3.27</ecNumber>
    </submittedName>
</protein>
<dbReference type="PRINTS" id="PR00096">
    <property type="entry name" value="GATASE"/>
</dbReference>
<keyword evidence="3" id="KW-0808">Transferase</keyword>
<dbReference type="EC" id="4.1.3.27" evidence="3"/>
<dbReference type="EMBL" id="JMPR01000008">
    <property type="protein sequence ID" value="KFD22232.1"/>
    <property type="molecule type" value="Genomic_DNA"/>
</dbReference>
<evidence type="ECO:0000256" key="1">
    <source>
        <dbReference type="ARBA" id="ARBA00022962"/>
    </source>
</evidence>
<dbReference type="InterPro" id="IPR050472">
    <property type="entry name" value="Anth_synth/Amidotransfase"/>
</dbReference>
<keyword evidence="4" id="KW-1185">Reference proteome</keyword>
<name>A0A085JP36_9GAMM</name>
<dbReference type="PANTHER" id="PTHR43418">
    <property type="entry name" value="MULTIFUNCTIONAL TRYPTOPHAN BIOSYNTHESIS PROTEIN-RELATED"/>
    <property type="match status" value="1"/>
</dbReference>
<keyword evidence="3" id="KW-0032">Aminotransferase</keyword>
<organism evidence="3 4">
    <name type="scientific">Tatumella ptyseos ATCC 33301</name>
    <dbReference type="NCBI Taxonomy" id="1005995"/>
    <lineage>
        <taxon>Bacteria</taxon>
        <taxon>Pseudomonadati</taxon>
        <taxon>Pseudomonadota</taxon>
        <taxon>Gammaproteobacteria</taxon>
        <taxon>Enterobacterales</taxon>
        <taxon>Erwiniaceae</taxon>
        <taxon>Tatumella</taxon>
    </lineage>
</organism>
<evidence type="ECO:0000313" key="4">
    <source>
        <dbReference type="Proteomes" id="UP000028602"/>
    </source>
</evidence>
<dbReference type="EC" id="2.6.1.85" evidence="3"/>
<dbReference type="InterPro" id="IPR029062">
    <property type="entry name" value="Class_I_gatase-like"/>
</dbReference>
<dbReference type="Proteomes" id="UP000028602">
    <property type="component" value="Unassembled WGS sequence"/>
</dbReference>
<dbReference type="AlphaFoldDB" id="A0A085JP36"/>
<dbReference type="PANTHER" id="PTHR43418:SF4">
    <property type="entry name" value="MULTIFUNCTIONAL TRYPTOPHAN BIOSYNTHESIS PROTEIN"/>
    <property type="match status" value="1"/>
</dbReference>
<dbReference type="GO" id="GO:0046820">
    <property type="term" value="F:4-amino-4-deoxychorismate synthase activity"/>
    <property type="evidence" value="ECO:0007669"/>
    <property type="project" value="UniProtKB-EC"/>
</dbReference>
<dbReference type="GO" id="GO:0000162">
    <property type="term" value="P:L-tryptophan biosynthetic process"/>
    <property type="evidence" value="ECO:0007669"/>
    <property type="project" value="TreeGrafter"/>
</dbReference>
<keyword evidence="3" id="KW-0456">Lyase</keyword>
<dbReference type="GO" id="GO:0005829">
    <property type="term" value="C:cytosol"/>
    <property type="evidence" value="ECO:0007669"/>
    <property type="project" value="TreeGrafter"/>
</dbReference>
<dbReference type="CDD" id="cd01743">
    <property type="entry name" value="GATase1_Anthranilate_Synthase"/>
    <property type="match status" value="1"/>
</dbReference>
<dbReference type="InterPro" id="IPR017926">
    <property type="entry name" value="GATASE"/>
</dbReference>
<sequence length="193" mass="21335">MLLLIDNYDSFTWNLFQYFSLTGVDVRVVRNDAITLEEMCRLPLTHLVISPGPCTPDQSGISMAAIRHFAGKIPILGVCLGHQAIVSVFGGKVVRARQPIHGKTSAIIHRGIGVFRRLNNPLTVTRYHSLIAEQASLPECLEITAWTEVNGEPDEIMAIRHKTLPVEGVQFHPESILSEQGVELLKNFVTQAG</sequence>
<proteinExistence type="predicted"/>
<dbReference type="NCBIfam" id="TIGR00566">
    <property type="entry name" value="trpG_papA"/>
    <property type="match status" value="1"/>
</dbReference>
<gene>
    <name evidence="3" type="primary">pabA</name>
    <name evidence="3" type="ORF">GTPT_0405</name>
</gene>
<dbReference type="SUPFAM" id="SSF52317">
    <property type="entry name" value="Class I glutamine amidotransferase-like"/>
    <property type="match status" value="1"/>
</dbReference>
<dbReference type="eggNOG" id="COG0512">
    <property type="taxonomic scope" value="Bacteria"/>
</dbReference>
<dbReference type="GO" id="GO:0046654">
    <property type="term" value="P:tetrahydrofolate biosynthetic process"/>
    <property type="evidence" value="ECO:0007669"/>
    <property type="project" value="TreeGrafter"/>
</dbReference>
<accession>A0A085JP36</accession>
<comment type="caution">
    <text evidence="3">The sequence shown here is derived from an EMBL/GenBank/DDBJ whole genome shotgun (WGS) entry which is preliminary data.</text>
</comment>
<dbReference type="PRINTS" id="PR00097">
    <property type="entry name" value="ANTSNTHASEII"/>
</dbReference>
<evidence type="ECO:0000313" key="3">
    <source>
        <dbReference type="EMBL" id="KFD22232.1"/>
    </source>
</evidence>
<reference evidence="3 4" key="1">
    <citation type="submission" date="2014-05" db="EMBL/GenBank/DDBJ databases">
        <title>ATOL: Assembling a taxonomically balanced genome-scale reconstruction of the evolutionary history of the Enterobacteriaceae.</title>
        <authorList>
            <person name="Plunkett G.III."/>
            <person name="Neeno-Eckwall E.C."/>
            <person name="Glasner J.D."/>
            <person name="Perna N.T."/>
        </authorList>
    </citation>
    <scope>NUCLEOTIDE SEQUENCE [LARGE SCALE GENOMIC DNA]</scope>
    <source>
        <strain evidence="3 4">ATCC 33301</strain>
    </source>
</reference>
<dbReference type="PROSITE" id="PS51273">
    <property type="entry name" value="GATASE_TYPE_1"/>
    <property type="match status" value="1"/>
</dbReference>
<dbReference type="RefSeq" id="WP_025901479.1">
    <property type="nucleotide sequence ID" value="NZ_ATMJ01000038.1"/>
</dbReference>
<dbReference type="GO" id="GO:0004049">
    <property type="term" value="F:anthranilate synthase activity"/>
    <property type="evidence" value="ECO:0007669"/>
    <property type="project" value="UniProtKB-EC"/>
</dbReference>
<dbReference type="Gene3D" id="3.40.50.880">
    <property type="match status" value="1"/>
</dbReference>
<dbReference type="FunFam" id="3.40.50.880:FF:000003">
    <property type="entry name" value="Anthranilate synthase component II"/>
    <property type="match status" value="1"/>
</dbReference>
<evidence type="ECO:0000259" key="2">
    <source>
        <dbReference type="Pfam" id="PF00117"/>
    </source>
</evidence>
<feature type="domain" description="Glutamine amidotransferase" evidence="2">
    <location>
        <begin position="3"/>
        <end position="191"/>
    </location>
</feature>